<sequence>MHGPHFQSFESASDAGQSAPRMQRLRAILTEWKIDGVLVPRSDEHQGEYVAPYAERLSWLTGFTGSAGVALAMAEKALIFVDGRYTEQVRLQTDAAIFGYEDLVANPPASWIEANWPKGARLGIDPWLHTIGEADRLRQAIEKAGGELVMLDRNPVDAVRTDRPAPPLEPVVIHPLERAGVLARDKLAGLAAEVAAARADECVITDPSSLAWMFNIRGSDVPHTPLALGFGIVSARGNHQLFMDKRKMSRTVEAYLTQLCDIRPPSELDDAVVALAKEGKAIGLDPQLAAEKLRLLVTGNGGQCVAMPDPARLPRACKNATELQGSRAAHHRDGVAMARFLAWLDRQEPGTVTETSAVTALESARAQAGTEAQMPLKDISFDTISGAGPNGSIMHYRVTNQTSRTLVQGELYLVDSGGQYEDGTTDITRTVPVGEPTGEMRERYTIVLKGLISVSTIRFPAGTRGCDIDPLARAAHWKAGIDFAHGTGHGVGSYLAVHEGPQRIAKSGIQPLKEGMILSNEPGYYKPGHYGIRLENLIAVTPLQHVPGGDIPMHGFETLTLCPFDRRLIVSSMLTREEVDWLDAYHARVEQDLGPALEGPDQAWLKTACAPLDRPASRPTA</sequence>
<keyword evidence="7" id="KW-0031">Aminopeptidase</keyword>
<proteinExistence type="inferred from homology"/>
<dbReference type="EMBL" id="PDVP01000003">
    <property type="protein sequence ID" value="PHP67809.1"/>
    <property type="molecule type" value="Genomic_DNA"/>
</dbReference>
<comment type="similarity">
    <text evidence="1">Belongs to the peptidase M24B family.</text>
</comment>
<comment type="caution">
    <text evidence="7">The sequence shown here is derived from an EMBL/GenBank/DDBJ whole genome shotgun (WGS) entry which is preliminary data.</text>
</comment>
<dbReference type="PANTHER" id="PTHR43763">
    <property type="entry name" value="XAA-PRO AMINOPEPTIDASE 1"/>
    <property type="match status" value="1"/>
</dbReference>
<evidence type="ECO:0000256" key="1">
    <source>
        <dbReference type="ARBA" id="ARBA00008766"/>
    </source>
</evidence>
<dbReference type="OrthoDB" id="9806388at2"/>
<keyword evidence="7" id="KW-0645">Protease</keyword>
<keyword evidence="3" id="KW-0378">Hydrolase</keyword>
<dbReference type="Pfam" id="PF00557">
    <property type="entry name" value="Peptidase_M24"/>
    <property type="match status" value="1"/>
</dbReference>
<feature type="domain" description="Creatinase N-terminal" evidence="5">
    <location>
        <begin position="21"/>
        <end position="153"/>
    </location>
</feature>
<dbReference type="InterPro" id="IPR050422">
    <property type="entry name" value="X-Pro_aminopeptidase_P"/>
</dbReference>
<feature type="domain" description="Peptidase M24 C-terminal" evidence="6">
    <location>
        <begin position="553"/>
        <end position="612"/>
    </location>
</feature>
<dbReference type="Proteomes" id="UP000221168">
    <property type="component" value="Unassembled WGS sequence"/>
</dbReference>
<dbReference type="GO" id="GO:0070006">
    <property type="term" value="F:metalloaminopeptidase activity"/>
    <property type="evidence" value="ECO:0007669"/>
    <property type="project" value="InterPro"/>
</dbReference>
<evidence type="ECO:0000256" key="2">
    <source>
        <dbReference type="ARBA" id="ARBA00022723"/>
    </source>
</evidence>
<feature type="domain" description="Peptidase M24" evidence="4">
    <location>
        <begin position="327"/>
        <end position="541"/>
    </location>
</feature>
<protein>
    <submittedName>
        <fullName evidence="7">X-Pro aminopeptidase</fullName>
    </submittedName>
</protein>
<dbReference type="SUPFAM" id="SSF55920">
    <property type="entry name" value="Creatinase/aminopeptidase"/>
    <property type="match status" value="1"/>
</dbReference>
<name>A0A2G1QQQ6_9HYPH</name>
<organism evidence="7 8">
    <name type="scientific">Zhengella mangrovi</name>
    <dbReference type="NCBI Taxonomy" id="1982044"/>
    <lineage>
        <taxon>Bacteria</taxon>
        <taxon>Pseudomonadati</taxon>
        <taxon>Pseudomonadota</taxon>
        <taxon>Alphaproteobacteria</taxon>
        <taxon>Hyphomicrobiales</taxon>
        <taxon>Notoacmeibacteraceae</taxon>
        <taxon>Zhengella</taxon>
    </lineage>
</organism>
<evidence type="ECO:0000256" key="3">
    <source>
        <dbReference type="ARBA" id="ARBA00022801"/>
    </source>
</evidence>
<reference evidence="7 8" key="1">
    <citation type="submission" date="2017-10" db="EMBL/GenBank/DDBJ databases">
        <title>Sedimentibacterium mangrovi gen. nov., sp. nov., a novel member of family Phyllobacteriacea isolated from mangrove sediment.</title>
        <authorList>
            <person name="Liao H."/>
            <person name="Tian Y."/>
        </authorList>
    </citation>
    <scope>NUCLEOTIDE SEQUENCE [LARGE SCALE GENOMIC DNA]</scope>
    <source>
        <strain evidence="7 8">X9-2-2</strain>
    </source>
</reference>
<dbReference type="Pfam" id="PF01321">
    <property type="entry name" value="Creatinase_N"/>
    <property type="match status" value="1"/>
</dbReference>
<keyword evidence="2" id="KW-0479">Metal-binding</keyword>
<dbReference type="InterPro" id="IPR000994">
    <property type="entry name" value="Pept_M24"/>
</dbReference>
<dbReference type="Gene3D" id="3.40.350.10">
    <property type="entry name" value="Creatinase/prolidase N-terminal domain"/>
    <property type="match status" value="2"/>
</dbReference>
<dbReference type="Gene3D" id="3.90.230.10">
    <property type="entry name" value="Creatinase/methionine aminopeptidase superfamily"/>
    <property type="match status" value="1"/>
</dbReference>
<evidence type="ECO:0000259" key="4">
    <source>
        <dbReference type="Pfam" id="PF00557"/>
    </source>
</evidence>
<dbReference type="Pfam" id="PF16188">
    <property type="entry name" value="Peptidase_M24_C"/>
    <property type="match status" value="1"/>
</dbReference>
<evidence type="ECO:0000313" key="8">
    <source>
        <dbReference type="Proteomes" id="UP000221168"/>
    </source>
</evidence>
<dbReference type="InterPro" id="IPR032416">
    <property type="entry name" value="Peptidase_M24_C"/>
</dbReference>
<dbReference type="InterPro" id="IPR036005">
    <property type="entry name" value="Creatinase/aminopeptidase-like"/>
</dbReference>
<dbReference type="InterPro" id="IPR029149">
    <property type="entry name" value="Creatin/AminoP/Spt16_N"/>
</dbReference>
<dbReference type="InterPro" id="IPR033740">
    <property type="entry name" value="Pept_M24B"/>
</dbReference>
<evidence type="ECO:0000259" key="6">
    <source>
        <dbReference type="Pfam" id="PF16188"/>
    </source>
</evidence>
<dbReference type="PANTHER" id="PTHR43763:SF6">
    <property type="entry name" value="XAA-PRO AMINOPEPTIDASE 1"/>
    <property type="match status" value="1"/>
</dbReference>
<keyword evidence="8" id="KW-1185">Reference proteome</keyword>
<evidence type="ECO:0000313" key="7">
    <source>
        <dbReference type="EMBL" id="PHP67809.1"/>
    </source>
</evidence>
<dbReference type="RefSeq" id="WP_099305976.1">
    <property type="nucleotide sequence ID" value="NZ_PDVP01000003.1"/>
</dbReference>
<dbReference type="AlphaFoldDB" id="A0A2G1QQQ6"/>
<dbReference type="SUPFAM" id="SSF53092">
    <property type="entry name" value="Creatinase/prolidase N-terminal domain"/>
    <property type="match status" value="1"/>
</dbReference>
<dbReference type="GO" id="GO:0005737">
    <property type="term" value="C:cytoplasm"/>
    <property type="evidence" value="ECO:0007669"/>
    <property type="project" value="UniProtKB-ARBA"/>
</dbReference>
<gene>
    <name evidence="7" type="ORF">CSC94_07700</name>
</gene>
<evidence type="ECO:0000259" key="5">
    <source>
        <dbReference type="Pfam" id="PF01321"/>
    </source>
</evidence>
<dbReference type="InterPro" id="IPR000587">
    <property type="entry name" value="Creatinase_N"/>
</dbReference>
<dbReference type="GO" id="GO:0046872">
    <property type="term" value="F:metal ion binding"/>
    <property type="evidence" value="ECO:0007669"/>
    <property type="project" value="UniProtKB-KW"/>
</dbReference>
<dbReference type="CDD" id="cd01085">
    <property type="entry name" value="APP"/>
    <property type="match status" value="1"/>
</dbReference>
<dbReference type="Pfam" id="PF16189">
    <property type="entry name" value="Creatinase_N_2"/>
    <property type="match status" value="1"/>
</dbReference>
<dbReference type="FunFam" id="3.90.230.10:FF:000009">
    <property type="entry name" value="xaa-Pro aminopeptidase 2"/>
    <property type="match status" value="1"/>
</dbReference>
<accession>A0A2G1QQQ6</accession>